<name>A0AAN9QZY3_CANGL</name>
<comment type="caution">
    <text evidence="1">The sequence shown here is derived from an EMBL/GenBank/DDBJ whole genome shotgun (WGS) entry which is preliminary data.</text>
</comment>
<reference evidence="1 2" key="1">
    <citation type="submission" date="2024-01" db="EMBL/GenBank/DDBJ databases">
        <title>The genomes of 5 underutilized Papilionoideae crops provide insights into root nodulation and disease resistanc.</title>
        <authorList>
            <person name="Jiang F."/>
        </authorList>
    </citation>
    <scope>NUCLEOTIDE SEQUENCE [LARGE SCALE GENOMIC DNA]</scope>
    <source>
        <strain evidence="1">LVBAO_FW01</strain>
        <tissue evidence="1">Leaves</tissue>
    </source>
</reference>
<organism evidence="1 2">
    <name type="scientific">Canavalia gladiata</name>
    <name type="common">Sword bean</name>
    <name type="synonym">Dolichos gladiatus</name>
    <dbReference type="NCBI Taxonomy" id="3824"/>
    <lineage>
        <taxon>Eukaryota</taxon>
        <taxon>Viridiplantae</taxon>
        <taxon>Streptophyta</taxon>
        <taxon>Embryophyta</taxon>
        <taxon>Tracheophyta</taxon>
        <taxon>Spermatophyta</taxon>
        <taxon>Magnoliopsida</taxon>
        <taxon>eudicotyledons</taxon>
        <taxon>Gunneridae</taxon>
        <taxon>Pentapetalae</taxon>
        <taxon>rosids</taxon>
        <taxon>fabids</taxon>
        <taxon>Fabales</taxon>
        <taxon>Fabaceae</taxon>
        <taxon>Papilionoideae</taxon>
        <taxon>50 kb inversion clade</taxon>
        <taxon>NPAAA clade</taxon>
        <taxon>indigoferoid/millettioid clade</taxon>
        <taxon>Phaseoleae</taxon>
        <taxon>Canavalia</taxon>
    </lineage>
</organism>
<keyword evidence="2" id="KW-1185">Reference proteome</keyword>
<protein>
    <submittedName>
        <fullName evidence="1">Uncharacterized protein</fullName>
    </submittedName>
</protein>
<evidence type="ECO:0000313" key="2">
    <source>
        <dbReference type="Proteomes" id="UP001367508"/>
    </source>
</evidence>
<dbReference type="AlphaFoldDB" id="A0AAN9QZY3"/>
<gene>
    <name evidence="1" type="ORF">VNO77_06215</name>
</gene>
<proteinExistence type="predicted"/>
<sequence length="96" mass="10823">MHDMPCVPLSILPSDLSMIAKPRDIRVRNVGNNMVVIELDTWVVNGKVLWLVNQNRGRKKDSSKENIKGLVVCYQLEKASYKKEVTKGVLAHMAGF</sequence>
<dbReference type="EMBL" id="JAYMYQ010000002">
    <property type="protein sequence ID" value="KAK7349113.1"/>
    <property type="molecule type" value="Genomic_DNA"/>
</dbReference>
<evidence type="ECO:0000313" key="1">
    <source>
        <dbReference type="EMBL" id="KAK7349113.1"/>
    </source>
</evidence>
<accession>A0AAN9QZY3</accession>
<dbReference type="Proteomes" id="UP001367508">
    <property type="component" value="Unassembled WGS sequence"/>
</dbReference>